<dbReference type="InterPro" id="IPR015422">
    <property type="entry name" value="PyrdxlP-dep_Trfase_small"/>
</dbReference>
<dbReference type="InterPro" id="IPR015421">
    <property type="entry name" value="PyrdxlP-dep_Trfase_major"/>
</dbReference>
<dbReference type="InterPro" id="IPR000192">
    <property type="entry name" value="Aminotrans_V_dom"/>
</dbReference>
<evidence type="ECO:0000313" key="3">
    <source>
        <dbReference type="EMBL" id="RZO18826.1"/>
    </source>
</evidence>
<dbReference type="Pfam" id="PF00266">
    <property type="entry name" value="Aminotran_5"/>
    <property type="match status" value="1"/>
</dbReference>
<dbReference type="PANTHER" id="PTHR43586">
    <property type="entry name" value="CYSTEINE DESULFURASE"/>
    <property type="match status" value="1"/>
</dbReference>
<keyword evidence="1" id="KW-0663">Pyridoxal phosphate</keyword>
<dbReference type="Gene3D" id="3.90.1150.10">
    <property type="entry name" value="Aspartate Aminotransferase, domain 1"/>
    <property type="match status" value="1"/>
</dbReference>
<organism evidence="3 4">
    <name type="scientific">SAR92 clade bacterium</name>
    <dbReference type="NCBI Taxonomy" id="2315479"/>
    <lineage>
        <taxon>Bacteria</taxon>
        <taxon>Pseudomonadati</taxon>
        <taxon>Pseudomonadota</taxon>
        <taxon>Gammaproteobacteria</taxon>
        <taxon>Cellvibrionales</taxon>
        <taxon>Porticoccaceae</taxon>
        <taxon>SAR92 clade</taxon>
    </lineage>
</organism>
<dbReference type="Gene3D" id="3.40.640.10">
    <property type="entry name" value="Type I PLP-dependent aspartate aminotransferase-like (Major domain)"/>
    <property type="match status" value="1"/>
</dbReference>
<gene>
    <name evidence="3" type="ORF">EVB03_09355</name>
</gene>
<keyword evidence="3" id="KW-0032">Aminotransferase</keyword>
<proteinExistence type="predicted"/>
<feature type="domain" description="Aminotransferase class V" evidence="2">
    <location>
        <begin position="51"/>
        <end position="336"/>
    </location>
</feature>
<reference evidence="3 4" key="1">
    <citation type="submission" date="2019-02" db="EMBL/GenBank/DDBJ databases">
        <title>Prokaryotic population dynamics and viral predation in marine succession experiment using metagenomics: the confinement effect.</title>
        <authorList>
            <person name="Haro-Moreno J.M."/>
            <person name="Rodriguez-Valera F."/>
            <person name="Lopez-Perez M."/>
        </authorList>
    </citation>
    <scope>NUCLEOTIDE SEQUENCE [LARGE SCALE GENOMIC DNA]</scope>
    <source>
        <strain evidence="3">MED-G170</strain>
    </source>
</reference>
<evidence type="ECO:0000259" key="2">
    <source>
        <dbReference type="Pfam" id="PF00266"/>
    </source>
</evidence>
<evidence type="ECO:0000256" key="1">
    <source>
        <dbReference type="ARBA" id="ARBA00022898"/>
    </source>
</evidence>
<dbReference type="Proteomes" id="UP000315889">
    <property type="component" value="Unassembled WGS sequence"/>
</dbReference>
<dbReference type="InterPro" id="IPR015424">
    <property type="entry name" value="PyrdxlP-dep_Trfase"/>
</dbReference>
<dbReference type="PANTHER" id="PTHR43586:SF4">
    <property type="entry name" value="ISOPENICILLIN N EPIMERASE"/>
    <property type="match status" value="1"/>
</dbReference>
<sequence>MEDKFVKQQGTYMLSHSVGLPLKTTQSAADAGFWQPWSTGGENVWDHWLAGIQRFRASLAKLLNSDSSQFCPQSNISSAVNKIIFSLPRSEHKKVILMSEEDFPSVAYALQQSSVLGYQIRYIPRNLDLNNMQVWDEYLTDDVALVVVTQVQSNNGAQLPVAEITAMANERSVLSLVDVAQSIGIIPIDIQLWRADFIVGSCVKWLSGGPGAGFLWISADVIDQCEPQNVGWFSHEDPFEFDIHNFRYAKDALKFWGGTPSVHPFVVATTSLNFVIDLGVETIREHNLAMADRIINTLAEGELVSPLQPNHRSGTLILHFGDSHGYIANMLKSSDVSFDSRSKGIRLSPHIYNSVHQIDHLIQTVSDNRR</sequence>
<accession>A0A520MC73</accession>
<keyword evidence="3" id="KW-0808">Transferase</keyword>
<name>A0A520MC73_9GAMM</name>
<dbReference type="SUPFAM" id="SSF53383">
    <property type="entry name" value="PLP-dependent transferases"/>
    <property type="match status" value="1"/>
</dbReference>
<comment type="caution">
    <text evidence="3">The sequence shown here is derived from an EMBL/GenBank/DDBJ whole genome shotgun (WGS) entry which is preliminary data.</text>
</comment>
<dbReference type="AlphaFoldDB" id="A0A520MC73"/>
<dbReference type="GO" id="GO:0008483">
    <property type="term" value="F:transaminase activity"/>
    <property type="evidence" value="ECO:0007669"/>
    <property type="project" value="UniProtKB-KW"/>
</dbReference>
<evidence type="ECO:0000313" key="4">
    <source>
        <dbReference type="Proteomes" id="UP000315889"/>
    </source>
</evidence>
<protein>
    <submittedName>
        <fullName evidence="3">Aminotransferase class V-fold PLP-dependent enzyme</fullName>
    </submittedName>
</protein>
<dbReference type="EMBL" id="SHBP01000023">
    <property type="protein sequence ID" value="RZO18826.1"/>
    <property type="molecule type" value="Genomic_DNA"/>
</dbReference>